<evidence type="ECO:0000313" key="2">
    <source>
        <dbReference type="EMBL" id="AUF82593.1"/>
    </source>
</evidence>
<protein>
    <submittedName>
        <fullName evidence="2">Uncharacterized protein</fullName>
    </submittedName>
</protein>
<keyword evidence="3" id="KW-1185">Reference proteome</keyword>
<organism evidence="2">
    <name type="scientific">Tetraselmis virus 1</name>
    <dbReference type="NCBI Taxonomy" id="2060617"/>
    <lineage>
        <taxon>Viruses</taxon>
        <taxon>Varidnaviria</taxon>
        <taxon>Bamfordvirae</taxon>
        <taxon>Nucleocytoviricota</taxon>
        <taxon>Megaviricetes</taxon>
        <taxon>Imitervirales</taxon>
        <taxon>Allomimiviridae</taxon>
        <taxon>Oceanusvirus</taxon>
        <taxon>Oceanusvirus kaneohense</taxon>
    </lineage>
</organism>
<evidence type="ECO:0000256" key="1">
    <source>
        <dbReference type="SAM" id="Phobius"/>
    </source>
</evidence>
<feature type="transmembrane region" description="Helical" evidence="1">
    <location>
        <begin position="91"/>
        <end position="109"/>
    </location>
</feature>
<keyword evidence="1" id="KW-1133">Transmembrane helix</keyword>
<sequence>MKKTTKKGGSDLGSLDQNKAESVRFFIEWFNNDSHFDDAEKTRNPYPEDQVMQIADILELGALLDTIMDDNPLLEKRLDYNVQSGGSKSKLMCAGVGLFVVLVSSVLGGM</sequence>
<dbReference type="Proteomes" id="UP000244773">
    <property type="component" value="Segment"/>
</dbReference>
<evidence type="ECO:0000313" key="3">
    <source>
        <dbReference type="Proteomes" id="UP000244773"/>
    </source>
</evidence>
<accession>A0A2P0VNW4</accession>
<gene>
    <name evidence="2" type="ORF">TetV_511</name>
</gene>
<proteinExistence type="predicted"/>
<name>A0A2P0VNW4_9VIRU</name>
<keyword evidence="1" id="KW-0472">Membrane</keyword>
<reference evidence="2" key="1">
    <citation type="journal article" date="2018" name="Virology">
        <title>A giant virus infecting green algae encodes key fermentation genes.</title>
        <authorList>
            <person name="Schvarcz C.R."/>
            <person name="Steward G.F."/>
        </authorList>
    </citation>
    <scope>NUCLEOTIDE SEQUENCE [LARGE SCALE GENOMIC DNA]</scope>
</reference>
<dbReference type="EMBL" id="KY322437">
    <property type="protein sequence ID" value="AUF82593.1"/>
    <property type="molecule type" value="Genomic_DNA"/>
</dbReference>
<keyword evidence="1" id="KW-0812">Transmembrane</keyword>